<dbReference type="EMBL" id="BSPK01000107">
    <property type="protein sequence ID" value="GLS66732.1"/>
    <property type="molecule type" value="Genomic_DNA"/>
</dbReference>
<dbReference type="RefSeq" id="WP_174804878.1">
    <property type="nucleotide sequence ID" value="NZ_BJZU01000012.1"/>
</dbReference>
<reference evidence="2" key="4">
    <citation type="submission" date="2023-01" db="EMBL/GenBank/DDBJ databases">
        <title>Draft genome sequence of Methylobacterium oxalidis strain NBRC 107715.</title>
        <authorList>
            <person name="Sun Q."/>
            <person name="Mori K."/>
        </authorList>
    </citation>
    <scope>NUCLEOTIDE SEQUENCE</scope>
    <source>
        <strain evidence="2">NBRC 107715</strain>
    </source>
</reference>
<gene>
    <name evidence="2" type="ORF">GCM10007888_51150</name>
    <name evidence="1" type="ORF">MOX02_09050</name>
</gene>
<sequence length="96" mass="10064">MSPILNDAASGRDLPFRQAVPTHGCGGFPAALRDVTEARRAVERERLPLIRSHAGWLAVYNRLLLAQASGGAADIEAARQALAAALEADAGPHRAA</sequence>
<evidence type="ECO:0000313" key="4">
    <source>
        <dbReference type="Proteomes" id="UP001156856"/>
    </source>
</evidence>
<proteinExistence type="predicted"/>
<name>A0A512IYS8_9HYPH</name>
<evidence type="ECO:0000313" key="1">
    <source>
        <dbReference type="EMBL" id="GEP02867.1"/>
    </source>
</evidence>
<dbReference type="Proteomes" id="UP000321960">
    <property type="component" value="Unassembled WGS sequence"/>
</dbReference>
<dbReference type="EMBL" id="BJZU01000012">
    <property type="protein sequence ID" value="GEP02867.1"/>
    <property type="molecule type" value="Genomic_DNA"/>
</dbReference>
<comment type="caution">
    <text evidence="1">The sequence shown here is derived from an EMBL/GenBank/DDBJ whole genome shotgun (WGS) entry which is preliminary data.</text>
</comment>
<reference evidence="2" key="1">
    <citation type="journal article" date="2014" name="Int. J. Syst. Evol. Microbiol.">
        <title>Complete genome of a new Firmicutes species belonging to the dominant human colonic microbiota ('Ruminococcus bicirculans') reveals two chromosomes and a selective capacity to utilize plant glucans.</title>
        <authorList>
            <consortium name="NISC Comparative Sequencing Program"/>
            <person name="Wegmann U."/>
            <person name="Louis P."/>
            <person name="Goesmann A."/>
            <person name="Henrissat B."/>
            <person name="Duncan S.H."/>
            <person name="Flint H.J."/>
        </authorList>
    </citation>
    <scope>NUCLEOTIDE SEQUENCE</scope>
    <source>
        <strain evidence="2">NBRC 107715</strain>
    </source>
</reference>
<reference evidence="1 3" key="3">
    <citation type="submission" date="2019-07" db="EMBL/GenBank/DDBJ databases">
        <title>Whole genome shotgun sequence of Methylobacterium oxalidis NBRC 107715.</title>
        <authorList>
            <person name="Hosoyama A."/>
            <person name="Uohara A."/>
            <person name="Ohji S."/>
            <person name="Ichikawa N."/>
        </authorList>
    </citation>
    <scope>NUCLEOTIDE SEQUENCE [LARGE SCALE GENOMIC DNA]</scope>
    <source>
        <strain evidence="1 3">NBRC 107715</strain>
    </source>
</reference>
<keyword evidence="4" id="KW-1185">Reference proteome</keyword>
<evidence type="ECO:0000313" key="3">
    <source>
        <dbReference type="Proteomes" id="UP000321960"/>
    </source>
</evidence>
<reference evidence="4" key="2">
    <citation type="journal article" date="2019" name="Int. J. Syst. Evol. Microbiol.">
        <title>The Global Catalogue of Microorganisms (GCM) 10K type strain sequencing project: providing services to taxonomists for standard genome sequencing and annotation.</title>
        <authorList>
            <consortium name="The Broad Institute Genomics Platform"/>
            <consortium name="The Broad Institute Genome Sequencing Center for Infectious Disease"/>
            <person name="Wu L."/>
            <person name="Ma J."/>
        </authorList>
    </citation>
    <scope>NUCLEOTIDE SEQUENCE [LARGE SCALE GENOMIC DNA]</scope>
    <source>
        <strain evidence="4">NBRC 107715</strain>
    </source>
</reference>
<protein>
    <submittedName>
        <fullName evidence="1">Uncharacterized protein</fullName>
    </submittedName>
</protein>
<evidence type="ECO:0000313" key="2">
    <source>
        <dbReference type="EMBL" id="GLS66732.1"/>
    </source>
</evidence>
<accession>A0A512IYS8</accession>
<dbReference type="Proteomes" id="UP001156856">
    <property type="component" value="Unassembled WGS sequence"/>
</dbReference>
<dbReference type="AlphaFoldDB" id="A0A512IYS8"/>
<organism evidence="1 3">
    <name type="scientific">Methylobacterium oxalidis</name>
    <dbReference type="NCBI Taxonomy" id="944322"/>
    <lineage>
        <taxon>Bacteria</taxon>
        <taxon>Pseudomonadati</taxon>
        <taxon>Pseudomonadota</taxon>
        <taxon>Alphaproteobacteria</taxon>
        <taxon>Hyphomicrobiales</taxon>
        <taxon>Methylobacteriaceae</taxon>
        <taxon>Methylobacterium</taxon>
    </lineage>
</organism>